<keyword evidence="4 9" id="KW-0479">Metal-binding</keyword>
<dbReference type="CDD" id="cd02232">
    <property type="entry name" value="cupin_ARD"/>
    <property type="match status" value="1"/>
</dbReference>
<evidence type="ECO:0000256" key="4">
    <source>
        <dbReference type="ARBA" id="ARBA00022723"/>
    </source>
</evidence>
<accession>A0A231H100</accession>
<dbReference type="EC" id="1.13.11.54" evidence="9"/>
<dbReference type="AlphaFoldDB" id="A0A231H100"/>
<comment type="subunit">
    <text evidence="9">Monomer.</text>
</comment>
<keyword evidence="11" id="KW-1185">Reference proteome</keyword>
<feature type="binding site" evidence="9">
    <location>
        <position position="108"/>
    </location>
    <ligand>
        <name>Fe(2+)</name>
        <dbReference type="ChEBI" id="CHEBI:29033"/>
    </ligand>
</feature>
<evidence type="ECO:0000256" key="7">
    <source>
        <dbReference type="ARBA" id="ARBA00023004"/>
    </source>
</evidence>
<comment type="cofactor">
    <cofactor evidence="9">
        <name>Ni(2+)</name>
        <dbReference type="ChEBI" id="CHEBI:49786"/>
    </cofactor>
    <text evidence="9">Binds 1 nickel ion per monomer.</text>
</comment>
<dbReference type="EMBL" id="NGAF01000013">
    <property type="protein sequence ID" value="OXR42544.1"/>
    <property type="molecule type" value="Genomic_DNA"/>
</dbReference>
<evidence type="ECO:0000256" key="2">
    <source>
        <dbReference type="ARBA" id="ARBA00022596"/>
    </source>
</evidence>
<dbReference type="InterPro" id="IPR004313">
    <property type="entry name" value="ARD"/>
</dbReference>
<comment type="caution">
    <text evidence="10">The sequence shown here is derived from an EMBL/GenBank/DDBJ whole genome shotgun (WGS) entry which is preliminary data.</text>
</comment>
<dbReference type="PANTHER" id="PTHR23418">
    <property type="entry name" value="ACIREDUCTONE DIOXYGENASE"/>
    <property type="match status" value="1"/>
</dbReference>
<keyword evidence="6 9" id="KW-0560">Oxidoreductase</keyword>
<dbReference type="EC" id="1.13.11.53" evidence="9"/>
<evidence type="ECO:0000256" key="5">
    <source>
        <dbReference type="ARBA" id="ARBA00022964"/>
    </source>
</evidence>
<evidence type="ECO:0000256" key="8">
    <source>
        <dbReference type="ARBA" id="ARBA00023167"/>
    </source>
</evidence>
<comment type="similarity">
    <text evidence="9">Belongs to the acireductone dioxygenase (ARD) family.</text>
</comment>
<feature type="binding site" evidence="9">
    <location>
        <position position="146"/>
    </location>
    <ligand>
        <name>Ni(2+)</name>
        <dbReference type="ChEBI" id="CHEBI:49786"/>
    </ligand>
</feature>
<feature type="binding site" evidence="9">
    <location>
        <position position="102"/>
    </location>
    <ligand>
        <name>Fe(2+)</name>
        <dbReference type="ChEBI" id="CHEBI:29033"/>
    </ligand>
</feature>
<dbReference type="SUPFAM" id="SSF51182">
    <property type="entry name" value="RmlC-like cupins"/>
    <property type="match status" value="1"/>
</dbReference>
<dbReference type="RefSeq" id="WP_039777334.1">
    <property type="nucleotide sequence ID" value="NZ_JAAXOR010000001.1"/>
</dbReference>
<evidence type="ECO:0000256" key="9">
    <source>
        <dbReference type="HAMAP-Rule" id="MF_01682"/>
    </source>
</evidence>
<evidence type="ECO:0000256" key="1">
    <source>
        <dbReference type="ARBA" id="ARBA00000428"/>
    </source>
</evidence>
<dbReference type="InterPro" id="IPR023956">
    <property type="entry name" value="ARD_bac"/>
</dbReference>
<dbReference type="GO" id="GO:0005506">
    <property type="term" value="F:iron ion binding"/>
    <property type="evidence" value="ECO:0007669"/>
    <property type="project" value="UniProtKB-UniRule"/>
</dbReference>
<dbReference type="GO" id="GO:0019509">
    <property type="term" value="P:L-methionine salvage from methylthioadenosine"/>
    <property type="evidence" value="ECO:0007669"/>
    <property type="project" value="UniProtKB-UniRule"/>
</dbReference>
<gene>
    <name evidence="9 10" type="primary">mtnD</name>
    <name evidence="10" type="ORF">B7C42_05321</name>
</gene>
<dbReference type="Proteomes" id="UP000215506">
    <property type="component" value="Unassembled WGS sequence"/>
</dbReference>
<keyword evidence="2 9" id="KW-0533">Nickel</keyword>
<feature type="binding site" evidence="9">
    <location>
        <position position="146"/>
    </location>
    <ligand>
        <name>Fe(2+)</name>
        <dbReference type="ChEBI" id="CHEBI:29033"/>
    </ligand>
</feature>
<dbReference type="InterPro" id="IPR011051">
    <property type="entry name" value="RmlC_Cupin_sf"/>
</dbReference>
<protein>
    <recommendedName>
        <fullName evidence="9">Acireductone dioxygenase</fullName>
    </recommendedName>
    <alternativeName>
        <fullName evidence="9">1,2-dihydroxy-3-keto-5-methylthiopentene dioxygenase</fullName>
        <shortName evidence="9">DHK-MTPene dioxygenase</shortName>
    </alternativeName>
    <alternativeName>
        <fullName evidence="9">Acireductone dioxygenase (Fe(2+)-requiring)</fullName>
        <shortName evidence="9">ARD'</shortName>
        <shortName evidence="9">Fe-ARD</shortName>
        <ecNumber evidence="9">1.13.11.54</ecNumber>
    </alternativeName>
    <alternativeName>
        <fullName evidence="9">Acireductone dioxygenase (Ni(2+)-requiring)</fullName>
        <shortName evidence="9">ARD</shortName>
        <shortName evidence="9">Ni-ARD</shortName>
        <ecNumber evidence="9">1.13.11.53</ecNumber>
    </alternativeName>
</protein>
<sequence>MTLLHIAADTDPADVRLHTTDPERIAAELATRGIVFDRWPAEAVTADIASEEILARYRDRIGDLNADGRYRHIDLARLHPDDSDPQWPEQASAARQKFLSEHRHAEDEVRFFVSGRGCFYLHLEPEVVAVVCEGGDLVSVPAGTRHWFDMGTRPDFVAIRFFEEADGWIGDFTGDPIAQGFPTLDELVAA</sequence>
<feature type="binding site" evidence="9">
    <location>
        <position position="104"/>
    </location>
    <ligand>
        <name>Ni(2+)</name>
        <dbReference type="ChEBI" id="CHEBI:49786"/>
    </ligand>
</feature>
<evidence type="ECO:0000313" key="11">
    <source>
        <dbReference type="Proteomes" id="UP000215506"/>
    </source>
</evidence>
<comment type="catalytic activity">
    <reaction evidence="9">
        <text>1,2-dihydroxy-5-(methylsulfanyl)pent-1-en-3-one + O2 = 3-(methylsulfanyl)propanoate + CO + formate + 2 H(+)</text>
        <dbReference type="Rhea" id="RHEA:14161"/>
        <dbReference type="ChEBI" id="CHEBI:15378"/>
        <dbReference type="ChEBI" id="CHEBI:15379"/>
        <dbReference type="ChEBI" id="CHEBI:15740"/>
        <dbReference type="ChEBI" id="CHEBI:17245"/>
        <dbReference type="ChEBI" id="CHEBI:49016"/>
        <dbReference type="ChEBI" id="CHEBI:49252"/>
        <dbReference type="EC" id="1.13.11.53"/>
    </reaction>
</comment>
<feature type="binding site" evidence="9">
    <location>
        <position position="102"/>
    </location>
    <ligand>
        <name>Ni(2+)</name>
        <dbReference type="ChEBI" id="CHEBI:49786"/>
    </ligand>
</feature>
<organism evidence="10 11">
    <name type="scientific">Nocardia cerradoensis</name>
    <dbReference type="NCBI Taxonomy" id="85688"/>
    <lineage>
        <taxon>Bacteria</taxon>
        <taxon>Bacillati</taxon>
        <taxon>Actinomycetota</taxon>
        <taxon>Actinomycetes</taxon>
        <taxon>Mycobacteriales</taxon>
        <taxon>Nocardiaceae</taxon>
        <taxon>Nocardia</taxon>
    </lineage>
</organism>
<dbReference type="GO" id="GO:0019284">
    <property type="term" value="P:L-methionine salvage from S-adenosylmethionine"/>
    <property type="evidence" value="ECO:0007669"/>
    <property type="project" value="InterPro"/>
</dbReference>
<comment type="cofactor">
    <cofactor evidence="9">
        <name>Fe(2+)</name>
        <dbReference type="ChEBI" id="CHEBI:29033"/>
    </cofactor>
    <text evidence="9">Binds 1 Fe(2+) cation per monomer.</text>
</comment>
<comment type="catalytic activity">
    <reaction evidence="1 9">
        <text>1,2-dihydroxy-5-(methylsulfanyl)pent-1-en-3-one + O2 = 4-methylsulfanyl-2-oxobutanoate + formate + 2 H(+)</text>
        <dbReference type="Rhea" id="RHEA:24504"/>
        <dbReference type="ChEBI" id="CHEBI:15378"/>
        <dbReference type="ChEBI" id="CHEBI:15379"/>
        <dbReference type="ChEBI" id="CHEBI:15740"/>
        <dbReference type="ChEBI" id="CHEBI:16723"/>
        <dbReference type="ChEBI" id="CHEBI:49252"/>
        <dbReference type="EC" id="1.13.11.54"/>
    </reaction>
</comment>
<evidence type="ECO:0000313" key="10">
    <source>
        <dbReference type="EMBL" id="OXR42544.1"/>
    </source>
</evidence>
<feature type="site" description="May play a role in transmitting local conformational changes" evidence="9">
    <location>
        <position position="107"/>
    </location>
</feature>
<evidence type="ECO:0000256" key="3">
    <source>
        <dbReference type="ARBA" id="ARBA00022605"/>
    </source>
</evidence>
<keyword evidence="3 9" id="KW-0028">Amino-acid biosynthesis</keyword>
<dbReference type="GO" id="GO:0016151">
    <property type="term" value="F:nickel cation binding"/>
    <property type="evidence" value="ECO:0007669"/>
    <property type="project" value="UniProtKB-UniRule"/>
</dbReference>
<dbReference type="Pfam" id="PF03079">
    <property type="entry name" value="ARD"/>
    <property type="match status" value="1"/>
</dbReference>
<keyword evidence="8 9" id="KW-0486">Methionine biosynthesis</keyword>
<name>A0A231H100_9NOCA</name>
<proteinExistence type="inferred from homology"/>
<feature type="site" description="Important to generate the dianion" evidence="9">
    <location>
        <position position="110"/>
    </location>
</feature>
<feature type="binding site" evidence="9">
    <location>
        <position position="104"/>
    </location>
    <ligand>
        <name>Fe(2+)</name>
        <dbReference type="ChEBI" id="CHEBI:29033"/>
    </ligand>
</feature>
<comment type="function">
    <text evidence="9">Catalyzes 2 different reactions between oxygene and the acireductone 1,2-dihydroxy-3-keto-5-methylthiopentene (DHK-MTPene) depending upon the metal bound in the active site. Fe-containing acireductone dioxygenase (Fe-ARD) produces formate and 2-keto-4-methylthiobutyrate (KMTB), the alpha-ketoacid precursor of methionine in the methionine recycle pathway. Ni-containing acireductone dioxygenase (Ni-ARD) produces methylthiopropionate, carbon monoxide and formate, and does not lie on the methionine recycle pathway.</text>
</comment>
<comment type="pathway">
    <text evidence="9">Amino-acid biosynthesis; L-methionine biosynthesis via salvage pathway; L-methionine from S-methyl-5-thio-alpha-D-ribose 1-phosphate: step 5/6.</text>
</comment>
<reference evidence="10 11" key="1">
    <citation type="submission" date="2017-07" db="EMBL/GenBank/DDBJ databases">
        <title>First draft Genome Sequence of Nocardia cerradoensis isolated from human infection.</title>
        <authorList>
            <person name="Carrasco G."/>
        </authorList>
    </citation>
    <scope>NUCLEOTIDE SEQUENCE [LARGE SCALE GENOMIC DNA]</scope>
    <source>
        <strain evidence="10 11">CNM20130759</strain>
    </source>
</reference>
<keyword evidence="7 9" id="KW-0408">Iron</keyword>
<dbReference type="Gene3D" id="2.60.120.10">
    <property type="entry name" value="Jelly Rolls"/>
    <property type="match status" value="1"/>
</dbReference>
<evidence type="ECO:0000256" key="6">
    <source>
        <dbReference type="ARBA" id="ARBA00023002"/>
    </source>
</evidence>
<dbReference type="HAMAP" id="MF_01682">
    <property type="entry name" value="Salvage_MtnD"/>
    <property type="match status" value="1"/>
</dbReference>
<feature type="binding site" evidence="9">
    <location>
        <position position="108"/>
    </location>
    <ligand>
        <name>Ni(2+)</name>
        <dbReference type="ChEBI" id="CHEBI:49786"/>
    </ligand>
</feature>
<dbReference type="UniPathway" id="UPA00904">
    <property type="reaction ID" value="UER00878"/>
</dbReference>
<feature type="site" description="May play a role in metal incorporation in vivo" evidence="9">
    <location>
        <position position="101"/>
    </location>
</feature>
<dbReference type="PANTHER" id="PTHR23418:SF0">
    <property type="entry name" value="ACIREDUCTONE DIOXYGENASE"/>
    <property type="match status" value="1"/>
</dbReference>
<dbReference type="GO" id="GO:0010309">
    <property type="term" value="F:acireductone dioxygenase [iron(II)-requiring] activity"/>
    <property type="evidence" value="ECO:0007669"/>
    <property type="project" value="UniProtKB-UniRule"/>
</dbReference>
<dbReference type="GO" id="GO:0010308">
    <property type="term" value="F:acireductone dioxygenase (Ni2+-requiring) activity"/>
    <property type="evidence" value="ECO:0007669"/>
    <property type="project" value="UniProtKB-UniRule"/>
</dbReference>
<keyword evidence="5 9" id="KW-0223">Dioxygenase</keyword>
<dbReference type="InterPro" id="IPR014710">
    <property type="entry name" value="RmlC-like_jellyroll"/>
</dbReference>